<comment type="cofactor">
    <cofactor evidence="1">
        <name>Zn(2+)</name>
        <dbReference type="ChEBI" id="CHEBI:29105"/>
    </cofactor>
</comment>
<dbReference type="InterPro" id="IPR011059">
    <property type="entry name" value="Metal-dep_hydrolase_composite"/>
</dbReference>
<dbReference type="Gene3D" id="3.20.20.140">
    <property type="entry name" value="Metal-dependent hydrolases"/>
    <property type="match status" value="1"/>
</dbReference>
<dbReference type="GO" id="GO:0004157">
    <property type="term" value="F:dihydropyrimidinase activity"/>
    <property type="evidence" value="ECO:0007669"/>
    <property type="project" value="UniProtKB-EC"/>
</dbReference>
<evidence type="ECO:0000256" key="1">
    <source>
        <dbReference type="ARBA" id="ARBA00001947"/>
    </source>
</evidence>
<proteinExistence type="inferred from homology"/>
<evidence type="ECO:0000313" key="7">
    <source>
        <dbReference type="Proteomes" id="UP001049518"/>
    </source>
</evidence>
<evidence type="ECO:0000256" key="3">
    <source>
        <dbReference type="ARBA" id="ARBA00022723"/>
    </source>
</evidence>
<dbReference type="EMBL" id="CP059572">
    <property type="protein sequence ID" value="QXJ22546.1"/>
    <property type="molecule type" value="Genomic_DNA"/>
</dbReference>
<dbReference type="InterPro" id="IPR011778">
    <property type="entry name" value="Hydantoinase/dihydroPyrase"/>
</dbReference>
<reference evidence="6" key="1">
    <citation type="submission" date="2020-07" db="EMBL/GenBank/DDBJ databases">
        <authorList>
            <person name="Tarantini F.S."/>
            <person name="Hong K.W."/>
            <person name="Chan K.G."/>
        </authorList>
    </citation>
    <scope>NUCLEOTIDE SEQUENCE</scope>
    <source>
        <strain evidence="6">32-07</strain>
    </source>
</reference>
<comment type="similarity">
    <text evidence="2">Belongs to the metallo-dependent hydrolases superfamily. Hydantoinase/dihydropyrimidinase family.</text>
</comment>
<dbReference type="Gene3D" id="2.30.40.10">
    <property type="entry name" value="Urease, subunit C, domain 1"/>
    <property type="match status" value="1"/>
</dbReference>
<dbReference type="InterPro" id="IPR050378">
    <property type="entry name" value="Metallo-dep_Hydrolases_sf"/>
</dbReference>
<dbReference type="SUPFAM" id="SSF51338">
    <property type="entry name" value="Composite domain of metallo-dependent hydrolases"/>
    <property type="match status" value="1"/>
</dbReference>
<evidence type="ECO:0000256" key="4">
    <source>
        <dbReference type="ARBA" id="ARBA00022801"/>
    </source>
</evidence>
<gene>
    <name evidence="6" type="primary">hydA</name>
    <name evidence="6" type="ORF">AGRA3207_003563</name>
</gene>
<dbReference type="RefSeq" id="WP_231335815.1">
    <property type="nucleotide sequence ID" value="NZ_CP059572.1"/>
</dbReference>
<keyword evidence="7" id="KW-1185">Reference proteome</keyword>
<dbReference type="PANTHER" id="PTHR11647">
    <property type="entry name" value="HYDRANTOINASE/DIHYDROPYRIMIDINASE FAMILY MEMBER"/>
    <property type="match status" value="1"/>
</dbReference>
<dbReference type="Proteomes" id="UP001049518">
    <property type="component" value="Chromosome"/>
</dbReference>
<evidence type="ECO:0000259" key="5">
    <source>
        <dbReference type="Pfam" id="PF01979"/>
    </source>
</evidence>
<keyword evidence="4 6" id="KW-0378">Hydrolase</keyword>
<sequence length="459" mass="49028">MSLLIKGGRVITGADDYVADIHVADTTVTTIGASLNVTADKVVDATGCYVLPGGVDPHTHLAFDMAGTRTADDYESGTIAAAFGGTTTVVNFAQQRPGEHLRTAVERGVASAQGKAVIDYGQHIILTQLEDSTLHQLDELVGEGVTSIKMFLAYPGELMVDDATLFQVMERAGELGALCCVHAENGPVIDVLVRRALAAGRTNPSWHGRTRPELAEAEATHRAIAVAEMANAPVYFVHLSCAEALAEVTAARDRGRPVFAETCPHYLFLDSSVYDDESFDTAKYVLTPPLRDVRHQDALWRGLRANGLQVVSTDHCPFCLNGQKDLGAGDFSKIPNGGPGIEHRLQLLYAGVVAGRLPLQRMVEVFATTPARLFGLYPRKGTVAVGSDADLVVFDPSATTTINAATQHMAVDYSMYEGWRLAGAVRTVICGGAPVVENGVFVGTPGRGRFLRREAGSRP</sequence>
<dbReference type="InterPro" id="IPR032466">
    <property type="entry name" value="Metal_Hydrolase"/>
</dbReference>
<name>A0ABX8QUX9_9ACTN</name>
<feature type="domain" description="Amidohydrolase-related" evidence="5">
    <location>
        <begin position="49"/>
        <end position="433"/>
    </location>
</feature>
<keyword evidence="3" id="KW-0479">Metal-binding</keyword>
<evidence type="ECO:0000313" key="6">
    <source>
        <dbReference type="EMBL" id="QXJ22546.1"/>
    </source>
</evidence>
<protein>
    <submittedName>
        <fullName evidence="6">Dihydropyrimidinase</fullName>
        <ecNumber evidence="6">3.5.2.2</ecNumber>
    </submittedName>
</protein>
<accession>A0ABX8QUX9</accession>
<dbReference type="Pfam" id="PF01979">
    <property type="entry name" value="Amidohydro_1"/>
    <property type="match status" value="1"/>
</dbReference>
<dbReference type="EC" id="3.5.2.2" evidence="6"/>
<dbReference type="NCBIfam" id="TIGR02033">
    <property type="entry name" value="D-hydantoinase"/>
    <property type="match status" value="1"/>
</dbReference>
<dbReference type="CDD" id="cd01314">
    <property type="entry name" value="D-HYD"/>
    <property type="match status" value="1"/>
</dbReference>
<dbReference type="PANTHER" id="PTHR11647:SF1">
    <property type="entry name" value="COLLAPSIN RESPONSE MEDIATOR PROTEIN"/>
    <property type="match status" value="1"/>
</dbReference>
<dbReference type="InterPro" id="IPR006680">
    <property type="entry name" value="Amidohydro-rel"/>
</dbReference>
<dbReference type="SUPFAM" id="SSF51556">
    <property type="entry name" value="Metallo-dependent hydrolases"/>
    <property type="match status" value="1"/>
</dbReference>
<evidence type="ECO:0000256" key="2">
    <source>
        <dbReference type="ARBA" id="ARBA00008829"/>
    </source>
</evidence>
<organism evidence="6 7">
    <name type="scientific">Actinomadura graeca</name>
    <dbReference type="NCBI Taxonomy" id="2750812"/>
    <lineage>
        <taxon>Bacteria</taxon>
        <taxon>Bacillati</taxon>
        <taxon>Actinomycetota</taxon>
        <taxon>Actinomycetes</taxon>
        <taxon>Streptosporangiales</taxon>
        <taxon>Thermomonosporaceae</taxon>
        <taxon>Actinomadura</taxon>
    </lineage>
</organism>